<dbReference type="Proteomes" id="UP000030151">
    <property type="component" value="Unassembled WGS sequence"/>
</dbReference>
<reference evidence="1 2" key="1">
    <citation type="submission" date="2014-02" db="EMBL/GenBank/DDBJ databases">
        <title>The genome sequence of the entomopathogenic fungus Metarhizium robertsii ARSEF 2575.</title>
        <authorList>
            <person name="Giuliano Garisto Donzelli B."/>
            <person name="Roe B.A."/>
            <person name="Macmil S.L."/>
            <person name="Krasnoff S.B."/>
            <person name="Gibson D.M."/>
        </authorList>
    </citation>
    <scope>NUCLEOTIDE SEQUENCE [LARGE SCALE GENOMIC DNA]</scope>
    <source>
        <strain evidence="1 2">ARSEF 2575</strain>
    </source>
</reference>
<evidence type="ECO:0000313" key="1">
    <source>
        <dbReference type="EMBL" id="EXU94925.1"/>
    </source>
</evidence>
<gene>
    <name evidence="1" type="ORF">X797_011998</name>
</gene>
<evidence type="ECO:0000313" key="2">
    <source>
        <dbReference type="Proteomes" id="UP000030151"/>
    </source>
</evidence>
<name>A0A014MUX2_9HYPO</name>
<dbReference type="HOGENOM" id="CLU_2655032_0_0_1"/>
<protein>
    <submittedName>
        <fullName evidence="1">Uncharacterized protein</fullName>
    </submittedName>
</protein>
<dbReference type="AlphaFoldDB" id="A0A014MUX2"/>
<accession>A0A014MUX2</accession>
<dbReference type="EMBL" id="JELW01000126">
    <property type="protein sequence ID" value="EXU94925.1"/>
    <property type="molecule type" value="Genomic_DNA"/>
</dbReference>
<sequence>MDEDVFCSMMRYISLLETRNRSLLAQREILQKYIAILEGLYPQLMCELQPRMATICDGLEKTDQKSRHGVDKDGIE</sequence>
<comment type="caution">
    <text evidence="1">The sequence shown here is derived from an EMBL/GenBank/DDBJ whole genome shotgun (WGS) entry which is preliminary data.</text>
</comment>
<proteinExistence type="predicted"/>
<organism evidence="1 2">
    <name type="scientific">Metarhizium robertsii</name>
    <dbReference type="NCBI Taxonomy" id="568076"/>
    <lineage>
        <taxon>Eukaryota</taxon>
        <taxon>Fungi</taxon>
        <taxon>Dikarya</taxon>
        <taxon>Ascomycota</taxon>
        <taxon>Pezizomycotina</taxon>
        <taxon>Sordariomycetes</taxon>
        <taxon>Hypocreomycetidae</taxon>
        <taxon>Hypocreales</taxon>
        <taxon>Clavicipitaceae</taxon>
        <taxon>Metarhizium</taxon>
    </lineage>
</organism>